<reference evidence="2 3" key="1">
    <citation type="submission" date="2020-09" db="EMBL/GenBank/DDBJ databases">
        <title>Diversity and distribution of actinomycetes associated with coral in the coast of Hainan.</title>
        <authorList>
            <person name="Li F."/>
        </authorList>
    </citation>
    <scope>NUCLEOTIDE SEQUENCE [LARGE SCALE GENOMIC DNA]</scope>
    <source>
        <strain evidence="2 3">HNM0947</strain>
    </source>
</reference>
<feature type="transmembrane region" description="Helical" evidence="1">
    <location>
        <begin position="206"/>
        <end position="228"/>
    </location>
</feature>
<feature type="transmembrane region" description="Helical" evidence="1">
    <location>
        <begin position="21"/>
        <end position="42"/>
    </location>
</feature>
<dbReference type="RefSeq" id="WP_193121029.1">
    <property type="nucleotide sequence ID" value="NZ_JADBGI010000004.1"/>
</dbReference>
<dbReference type="Proteomes" id="UP000806528">
    <property type="component" value="Unassembled WGS sequence"/>
</dbReference>
<feature type="transmembrane region" description="Helical" evidence="1">
    <location>
        <begin position="297"/>
        <end position="317"/>
    </location>
</feature>
<keyword evidence="1" id="KW-0812">Transmembrane</keyword>
<keyword evidence="1" id="KW-1133">Transmembrane helix</keyword>
<feature type="transmembrane region" description="Helical" evidence="1">
    <location>
        <begin position="377"/>
        <end position="397"/>
    </location>
</feature>
<dbReference type="Pfam" id="PF03806">
    <property type="entry name" value="ABG_transport"/>
    <property type="match status" value="1"/>
</dbReference>
<feature type="transmembrane region" description="Helical" evidence="1">
    <location>
        <begin position="465"/>
        <end position="490"/>
    </location>
</feature>
<feature type="transmembrane region" description="Helical" evidence="1">
    <location>
        <begin position="338"/>
        <end position="357"/>
    </location>
</feature>
<evidence type="ECO:0000313" key="2">
    <source>
        <dbReference type="EMBL" id="MBE2998270.1"/>
    </source>
</evidence>
<feature type="transmembrane region" description="Helical" evidence="1">
    <location>
        <begin position="83"/>
        <end position="106"/>
    </location>
</feature>
<feature type="transmembrane region" description="Helical" evidence="1">
    <location>
        <begin position="404"/>
        <end position="422"/>
    </location>
</feature>
<keyword evidence="1" id="KW-0472">Membrane</keyword>
<dbReference type="EMBL" id="JADBGI010000004">
    <property type="protein sequence ID" value="MBE2998270.1"/>
    <property type="molecule type" value="Genomic_DNA"/>
</dbReference>
<keyword evidence="3" id="KW-1185">Reference proteome</keyword>
<feature type="transmembrane region" description="Helical" evidence="1">
    <location>
        <begin position="118"/>
        <end position="148"/>
    </location>
</feature>
<gene>
    <name evidence="2" type="ORF">IDM40_06060</name>
</gene>
<dbReference type="PANTHER" id="PTHR30282:SF0">
    <property type="entry name" value="P-AMINOBENZOYL-GLUTAMATE TRANSPORT PROTEIN"/>
    <property type="match status" value="1"/>
</dbReference>
<protein>
    <submittedName>
        <fullName evidence="2">AbgT family transporter</fullName>
    </submittedName>
</protein>
<evidence type="ECO:0000256" key="1">
    <source>
        <dbReference type="SAM" id="Phobius"/>
    </source>
</evidence>
<feature type="transmembrane region" description="Helical" evidence="1">
    <location>
        <begin position="260"/>
        <end position="277"/>
    </location>
</feature>
<accession>A0ABR9P345</accession>
<dbReference type="InterPro" id="IPR004697">
    <property type="entry name" value="AbgT"/>
</dbReference>
<dbReference type="PANTHER" id="PTHR30282">
    <property type="entry name" value="P-AMINOBENZOYL GLUTAMATE TRANSPORTER"/>
    <property type="match status" value="1"/>
</dbReference>
<evidence type="ECO:0000313" key="3">
    <source>
        <dbReference type="Proteomes" id="UP000806528"/>
    </source>
</evidence>
<proteinExistence type="predicted"/>
<sequence length="501" mass="52913">MSVLLGSLRGIERVGNKLPHPFWIFAFLAGIVVVLSAVLNWAGAHAVSPMDGERIDVQSLLSPEGFQVIFGEAVTNYVNFPPLGLVVVMMLGVVVAEQTGLINALLRGSIVRVPAKYMTFVVALVGIVGSIASDAAYVILIPLAAVVFQAVGRSPTLGIVVAFASVSAGWNATFLVAPTDALLGGITTQAAQIVDPDATVTPLANYFFNAGSAVLLALLITLVTELVLRKRTEGLDDVSTGGDALGDFNLQPEERKGLKAAGLSLLVMAALFVAALVPENSWFRGPDGTVMESPLITGIAVVLALAFLVVGTAYGVVAGTVTKAADIPNYMGKGIKDLAPALVMFFAAAQFLAYFEWSGMAEVLAIRGAEWLGDQNVPVAFLFIGFILLAALMNMFITSGSAQWALIAPVFVPMLMLLNVNPETTQAMYRIADASTNIVTPMSPYFVLVLGFMQRYRKDAGIGTLVSLTLPFTVTILIVWTLFFLGWYALGIPLGPGAPVN</sequence>
<name>A0ABR9P345_9ACTN</name>
<comment type="caution">
    <text evidence="2">The sequence shown here is derived from an EMBL/GenBank/DDBJ whole genome shotgun (WGS) entry which is preliminary data.</text>
</comment>
<organism evidence="2 3">
    <name type="scientific">Nocardiopsis coralli</name>
    <dbReference type="NCBI Taxonomy" id="2772213"/>
    <lineage>
        <taxon>Bacteria</taxon>
        <taxon>Bacillati</taxon>
        <taxon>Actinomycetota</taxon>
        <taxon>Actinomycetes</taxon>
        <taxon>Streptosporangiales</taxon>
        <taxon>Nocardiopsidaceae</taxon>
        <taxon>Nocardiopsis</taxon>
    </lineage>
</organism>